<feature type="region of interest" description="Disordered" evidence="1">
    <location>
        <begin position="25"/>
        <end position="47"/>
    </location>
</feature>
<accession>A0ABM4ZTN3</accession>
<reference evidence="3" key="2">
    <citation type="submission" date="2025-08" db="UniProtKB">
        <authorList>
            <consortium name="RefSeq"/>
        </authorList>
    </citation>
    <scope>IDENTIFICATION</scope>
    <source>
        <tissue evidence="3">Cell line</tissue>
    </source>
</reference>
<evidence type="ECO:0000313" key="3">
    <source>
        <dbReference type="RefSeq" id="XP_072605906.1"/>
    </source>
</evidence>
<protein>
    <submittedName>
        <fullName evidence="3">Uncharacterized protein isoform X1</fullName>
    </submittedName>
</protein>
<sequence>MRTNELIAPSSYALADTHLVSCRRGHVEVPERKPPRSAVRGSTSTLSKKCPGSAFALSKDGRCTWREEGGVAPAQQVRRRRWRMTRILCPSLRTWHFSRTSWNACSSVWKKKSAVV</sequence>
<evidence type="ECO:0000256" key="1">
    <source>
        <dbReference type="SAM" id="MobiDB-lite"/>
    </source>
</evidence>
<name>A0ABM4ZTN3_VULVU</name>
<reference evidence="2" key="1">
    <citation type="submission" date="2025-05" db="UniProtKB">
        <authorList>
            <consortium name="RefSeq"/>
        </authorList>
    </citation>
    <scope>NUCLEOTIDE SEQUENCE [LARGE SCALE GENOMIC DNA]</scope>
</reference>
<gene>
    <name evidence="3" type="primary">LOC112934171</name>
</gene>
<feature type="compositionally biased region" description="Basic and acidic residues" evidence="1">
    <location>
        <begin position="25"/>
        <end position="34"/>
    </location>
</feature>
<dbReference type="Proteomes" id="UP001652641">
    <property type="component" value="Chromosome 2"/>
</dbReference>
<dbReference type="GeneID" id="112934171"/>
<dbReference type="RefSeq" id="XP_072605906.1">
    <property type="nucleotide sequence ID" value="XM_072749805.1"/>
</dbReference>
<keyword evidence="2" id="KW-1185">Reference proteome</keyword>
<organism evidence="2 3">
    <name type="scientific">Vulpes vulpes</name>
    <name type="common">Red fox</name>
    <dbReference type="NCBI Taxonomy" id="9627"/>
    <lineage>
        <taxon>Eukaryota</taxon>
        <taxon>Metazoa</taxon>
        <taxon>Chordata</taxon>
        <taxon>Craniata</taxon>
        <taxon>Vertebrata</taxon>
        <taxon>Euteleostomi</taxon>
        <taxon>Mammalia</taxon>
        <taxon>Eutheria</taxon>
        <taxon>Laurasiatheria</taxon>
        <taxon>Carnivora</taxon>
        <taxon>Caniformia</taxon>
        <taxon>Canidae</taxon>
        <taxon>Vulpes</taxon>
    </lineage>
</organism>
<evidence type="ECO:0000313" key="2">
    <source>
        <dbReference type="Proteomes" id="UP001652641"/>
    </source>
</evidence>
<proteinExistence type="predicted"/>